<accession>A0AB39CE91</accession>
<sequence>MSEHVDGMNSAHGAPYGEQIANVPAHTHEENARKFFEQHPEQAVSRIHRRGDNPVFVHYEDMPYLSENPSDKLDKILAKIEDEGEYVPTYEELADHFNQGLIAEGRQPVFSAQMLAAQSAAELRKKQKARKKKKRK</sequence>
<name>A0AB39CE91_9VIRU</name>
<evidence type="ECO:0000313" key="1">
    <source>
        <dbReference type="EMBL" id="XDJ15272.1"/>
    </source>
</evidence>
<protein>
    <submittedName>
        <fullName evidence="1">Uncharacterized protein</fullName>
    </submittedName>
</protein>
<reference evidence="1" key="1">
    <citation type="submission" date="2024-07" db="EMBL/GenBank/DDBJ databases">
        <authorList>
            <person name="Bringhurst R.M."/>
            <person name="Homer T.E."/>
        </authorList>
    </citation>
    <scope>NUCLEOTIDE SEQUENCE</scope>
</reference>
<proteinExistence type="predicted"/>
<organism evidence="1">
    <name type="scientific">Pseudomonas phage HRDY3</name>
    <dbReference type="NCBI Taxonomy" id="3236930"/>
    <lineage>
        <taxon>Viruses</taxon>
    </lineage>
</organism>
<dbReference type="EMBL" id="PQ015379">
    <property type="protein sequence ID" value="XDJ15272.1"/>
    <property type="molecule type" value="Genomic_DNA"/>
</dbReference>